<proteinExistence type="predicted"/>
<evidence type="ECO:0000256" key="3">
    <source>
        <dbReference type="ARBA" id="ARBA00022833"/>
    </source>
</evidence>
<dbReference type="PROSITE" id="PS50950">
    <property type="entry name" value="ZF_THAP"/>
    <property type="match status" value="1"/>
</dbReference>
<keyword evidence="4 5" id="KW-0238">DNA-binding</keyword>
<evidence type="ECO:0000256" key="5">
    <source>
        <dbReference type="PROSITE-ProRule" id="PRU00309"/>
    </source>
</evidence>
<evidence type="ECO:0000259" key="6">
    <source>
        <dbReference type="PROSITE" id="PS50950"/>
    </source>
</evidence>
<keyword evidence="8" id="KW-1185">Reference proteome</keyword>
<keyword evidence="2 5" id="KW-0863">Zinc-finger</keyword>
<evidence type="ECO:0000313" key="7">
    <source>
        <dbReference type="EMBL" id="OXU16858.1"/>
    </source>
</evidence>
<dbReference type="EMBL" id="NNAY01005223">
    <property type="protein sequence ID" value="OXU16858.1"/>
    <property type="molecule type" value="Genomic_DNA"/>
</dbReference>
<accession>A0A232EEV5</accession>
<organism evidence="7 8">
    <name type="scientific">Trichomalopsis sarcophagae</name>
    <dbReference type="NCBI Taxonomy" id="543379"/>
    <lineage>
        <taxon>Eukaryota</taxon>
        <taxon>Metazoa</taxon>
        <taxon>Ecdysozoa</taxon>
        <taxon>Arthropoda</taxon>
        <taxon>Hexapoda</taxon>
        <taxon>Insecta</taxon>
        <taxon>Pterygota</taxon>
        <taxon>Neoptera</taxon>
        <taxon>Endopterygota</taxon>
        <taxon>Hymenoptera</taxon>
        <taxon>Apocrita</taxon>
        <taxon>Proctotrupomorpha</taxon>
        <taxon>Chalcidoidea</taxon>
        <taxon>Pteromalidae</taxon>
        <taxon>Pteromalinae</taxon>
        <taxon>Trichomalopsis</taxon>
    </lineage>
</organism>
<evidence type="ECO:0000256" key="2">
    <source>
        <dbReference type="ARBA" id="ARBA00022771"/>
    </source>
</evidence>
<gene>
    <name evidence="7" type="ORF">TSAR_003000</name>
</gene>
<sequence>MPAVRKCCVISCPNNKNNCANVQFYNFPVVFHKREQRKNRSMHPDGSKWEPTKNEFAVCILLEMPNQIISSVQATHERFMKRRNAVKKLIVQNSINVFVNKENVVDEQVNEYVDPSSMVHNLEVDKTCSQECQVDFLTTDSEPCKMFICNRNCIKWIDKDCVQGMLPESFKPKYPNVQIIIDCTEFPIDMPSGIDSCSVGLPTIFYN</sequence>
<dbReference type="GO" id="GO:0003677">
    <property type="term" value="F:DNA binding"/>
    <property type="evidence" value="ECO:0007669"/>
    <property type="project" value="UniProtKB-UniRule"/>
</dbReference>
<name>A0A232EEV5_9HYME</name>
<keyword evidence="1" id="KW-0479">Metal-binding</keyword>
<evidence type="ECO:0000313" key="8">
    <source>
        <dbReference type="Proteomes" id="UP000215335"/>
    </source>
</evidence>
<dbReference type="AlphaFoldDB" id="A0A232EEV5"/>
<dbReference type="Proteomes" id="UP000215335">
    <property type="component" value="Unassembled WGS sequence"/>
</dbReference>
<evidence type="ECO:0000256" key="1">
    <source>
        <dbReference type="ARBA" id="ARBA00022723"/>
    </source>
</evidence>
<dbReference type="InterPro" id="IPR006612">
    <property type="entry name" value="THAP_Znf"/>
</dbReference>
<protein>
    <recommendedName>
        <fullName evidence="6">THAP-type domain-containing protein</fullName>
    </recommendedName>
</protein>
<dbReference type="GO" id="GO:0008270">
    <property type="term" value="F:zinc ion binding"/>
    <property type="evidence" value="ECO:0007669"/>
    <property type="project" value="UniProtKB-KW"/>
</dbReference>
<evidence type="ECO:0000256" key="4">
    <source>
        <dbReference type="ARBA" id="ARBA00023125"/>
    </source>
</evidence>
<comment type="caution">
    <text evidence="7">The sequence shown here is derived from an EMBL/GenBank/DDBJ whole genome shotgun (WGS) entry which is preliminary data.</text>
</comment>
<feature type="domain" description="THAP-type" evidence="6">
    <location>
        <begin position="1"/>
        <end position="90"/>
    </location>
</feature>
<keyword evidence="3" id="KW-0862">Zinc</keyword>
<reference evidence="7 8" key="1">
    <citation type="journal article" date="2017" name="Curr. Biol.">
        <title>The Evolution of Venom by Co-option of Single-Copy Genes.</title>
        <authorList>
            <person name="Martinson E.O."/>
            <person name="Mrinalini"/>
            <person name="Kelkar Y.D."/>
            <person name="Chang C.H."/>
            <person name="Werren J.H."/>
        </authorList>
    </citation>
    <scope>NUCLEOTIDE SEQUENCE [LARGE SCALE GENOMIC DNA]</scope>
    <source>
        <strain evidence="7 8">Alberta</strain>
        <tissue evidence="7">Whole body</tissue>
    </source>
</reference>